<feature type="compositionally biased region" description="Low complexity" evidence="1">
    <location>
        <begin position="191"/>
        <end position="211"/>
    </location>
</feature>
<proteinExistence type="predicted"/>
<feature type="region of interest" description="Disordered" evidence="1">
    <location>
        <begin position="191"/>
        <end position="216"/>
    </location>
</feature>
<evidence type="ECO:0000313" key="4">
    <source>
        <dbReference type="RefSeq" id="XP_011629851.1"/>
    </source>
</evidence>
<dbReference type="Proteomes" id="UP000504615">
    <property type="component" value="Unplaced"/>
</dbReference>
<keyword evidence="2" id="KW-1133">Transmembrane helix</keyword>
<keyword evidence="2" id="KW-0472">Membrane</keyword>
<evidence type="ECO:0000256" key="1">
    <source>
        <dbReference type="SAM" id="MobiDB-lite"/>
    </source>
</evidence>
<feature type="transmembrane region" description="Helical" evidence="2">
    <location>
        <begin position="42"/>
        <end position="62"/>
    </location>
</feature>
<keyword evidence="3" id="KW-1185">Reference proteome</keyword>
<dbReference type="RefSeq" id="XP_011629851.1">
    <property type="nucleotide sequence ID" value="XM_011631549.2"/>
</dbReference>
<dbReference type="OrthoDB" id="7696636at2759"/>
<evidence type="ECO:0000313" key="3">
    <source>
        <dbReference type="Proteomes" id="UP000504615"/>
    </source>
</evidence>
<dbReference type="GeneID" id="105422248"/>
<feature type="compositionally biased region" description="Acidic residues" evidence="1">
    <location>
        <begin position="339"/>
        <end position="355"/>
    </location>
</feature>
<organism evidence="3 5">
    <name type="scientific">Pogonomyrmex barbatus</name>
    <name type="common">red harvester ant</name>
    <dbReference type="NCBI Taxonomy" id="144034"/>
    <lineage>
        <taxon>Eukaryota</taxon>
        <taxon>Metazoa</taxon>
        <taxon>Ecdysozoa</taxon>
        <taxon>Arthropoda</taxon>
        <taxon>Hexapoda</taxon>
        <taxon>Insecta</taxon>
        <taxon>Pterygota</taxon>
        <taxon>Neoptera</taxon>
        <taxon>Endopterygota</taxon>
        <taxon>Hymenoptera</taxon>
        <taxon>Apocrita</taxon>
        <taxon>Aculeata</taxon>
        <taxon>Formicoidea</taxon>
        <taxon>Formicidae</taxon>
        <taxon>Myrmicinae</taxon>
        <taxon>Pogonomyrmex</taxon>
    </lineage>
</organism>
<dbReference type="RefSeq" id="XP_011629852.1">
    <property type="nucleotide sequence ID" value="XM_011631550.2"/>
</dbReference>
<feature type="region of interest" description="Disordered" evidence="1">
    <location>
        <begin position="334"/>
        <end position="370"/>
    </location>
</feature>
<dbReference type="AlphaFoldDB" id="A0A6I9VMT6"/>
<feature type="transmembrane region" description="Helical" evidence="2">
    <location>
        <begin position="302"/>
        <end position="323"/>
    </location>
</feature>
<name>A0A6I9VMT6_9HYME</name>
<dbReference type="KEGG" id="pbar:105422248"/>
<evidence type="ECO:0000256" key="2">
    <source>
        <dbReference type="SAM" id="Phobius"/>
    </source>
</evidence>
<accession>A0A6I9VMT6</accession>
<keyword evidence="2" id="KW-0812">Transmembrane</keyword>
<evidence type="ECO:0000313" key="5">
    <source>
        <dbReference type="RefSeq" id="XP_011629852.1"/>
    </source>
</evidence>
<gene>
    <name evidence="4 5" type="primary">LOC105422248</name>
</gene>
<reference evidence="4 5" key="1">
    <citation type="submission" date="2025-04" db="UniProtKB">
        <authorList>
            <consortium name="RefSeq"/>
        </authorList>
    </citation>
    <scope>IDENTIFICATION</scope>
</reference>
<protein>
    <submittedName>
        <fullName evidence="4 5">Uncharacterized protein LOC105422248 isoform X1</fullName>
    </submittedName>
</protein>
<sequence length="370" mass="40997">MYKTVRKGDASLQYTILPQTDQFSSGGFPQASGKPRPRIIKYTMATIMVLIILSCVATPFLMNQNDHNLFASTMRAISRVEPVRNTSRHQIEDTGDSTNKDKIPTTVVSTTEVTRRKEDGMTSFSVILQDEEEEEAVVDDATLAGLLFSGSLFSDMPEISTQVIPSMETSTRDHQTTMTSALSSTTFSALSTTSKASSSGTTEETKSTLSTPRKPKMPRVTLKLRENETIPQMYVKAGIASYKKGNITTSVLAPRLSLEGLIFKTPKGTIKPWPQKWIFSDPSNPTIKWGVFSLDHPPMITFYAIFGVMCATACGLIALIIYVQRIARKQFKRPGQNIEEPEVEEPEVEDSEIEESTLLGAESQETKEKE</sequence>